<evidence type="ECO:0000256" key="5">
    <source>
        <dbReference type="ARBA" id="ARBA00023274"/>
    </source>
</evidence>
<dbReference type="InterPro" id="IPR020070">
    <property type="entry name" value="Ribosomal_bL9_N"/>
</dbReference>
<dbReference type="RefSeq" id="WP_379839977.1">
    <property type="nucleotide sequence ID" value="NZ_JBHRYQ010000001.1"/>
</dbReference>
<dbReference type="PROSITE" id="PS00651">
    <property type="entry name" value="RIBOSOMAL_L9"/>
    <property type="match status" value="1"/>
</dbReference>
<dbReference type="SUPFAM" id="SSF55658">
    <property type="entry name" value="L9 N-domain-like"/>
    <property type="match status" value="1"/>
</dbReference>
<name>A0ABV7Z1N2_9BACT</name>
<evidence type="ECO:0000256" key="2">
    <source>
        <dbReference type="ARBA" id="ARBA00022730"/>
    </source>
</evidence>
<dbReference type="EMBL" id="JBHRYQ010000001">
    <property type="protein sequence ID" value="MFC3813071.1"/>
    <property type="molecule type" value="Genomic_DNA"/>
</dbReference>
<dbReference type="InterPro" id="IPR009027">
    <property type="entry name" value="Ribosomal_bL9/RNase_H1_N"/>
</dbReference>
<protein>
    <recommendedName>
        <fullName evidence="6 7">Large ribosomal subunit protein bL9</fullName>
    </recommendedName>
</protein>
<evidence type="ECO:0000313" key="11">
    <source>
        <dbReference type="Proteomes" id="UP001595616"/>
    </source>
</evidence>
<feature type="domain" description="Ribosomal protein L9" evidence="9">
    <location>
        <begin position="13"/>
        <end position="40"/>
    </location>
</feature>
<evidence type="ECO:0000256" key="6">
    <source>
        <dbReference type="ARBA" id="ARBA00035292"/>
    </source>
</evidence>
<feature type="coiled-coil region" evidence="8">
    <location>
        <begin position="44"/>
        <end position="71"/>
    </location>
</feature>
<dbReference type="InterPro" id="IPR000244">
    <property type="entry name" value="Ribosomal_bL9"/>
</dbReference>
<comment type="similarity">
    <text evidence="1 7">Belongs to the bacterial ribosomal protein bL9 family.</text>
</comment>
<comment type="caution">
    <text evidence="10">The sequence shown here is derived from an EMBL/GenBank/DDBJ whole genome shotgun (WGS) entry which is preliminary data.</text>
</comment>
<evidence type="ECO:0000313" key="10">
    <source>
        <dbReference type="EMBL" id="MFC3813071.1"/>
    </source>
</evidence>
<dbReference type="Pfam" id="PF03948">
    <property type="entry name" value="Ribosomal_L9_C"/>
    <property type="match status" value="1"/>
</dbReference>
<sequence>MEIILKTDIAGLGYKNDVLTVKPGYGRNYLIPQGYAVLATESNKKIMSENLKQAAHKAEKIQADAQAIADQIGTEPIVIAMKVGESGRIFGRVTSIQISDVLAAKGIEVDRKKIAVEDIKFVGEYKALVDLHKEVKHEITVNVVAEEIEII</sequence>
<dbReference type="Gene3D" id="3.10.430.100">
    <property type="entry name" value="Ribosomal protein L9, C-terminal domain"/>
    <property type="match status" value="1"/>
</dbReference>
<accession>A0ABV7Z1N2</accession>
<dbReference type="InterPro" id="IPR020594">
    <property type="entry name" value="Ribosomal_bL9_bac/chp"/>
</dbReference>
<keyword evidence="8" id="KW-0175">Coiled coil</keyword>
<organism evidence="10 11">
    <name type="scientific">Lacihabitans lacunae</name>
    <dbReference type="NCBI Taxonomy" id="1028214"/>
    <lineage>
        <taxon>Bacteria</taxon>
        <taxon>Pseudomonadati</taxon>
        <taxon>Bacteroidota</taxon>
        <taxon>Cytophagia</taxon>
        <taxon>Cytophagales</taxon>
        <taxon>Leadbetterellaceae</taxon>
        <taxon>Lacihabitans</taxon>
    </lineage>
</organism>
<dbReference type="GO" id="GO:0005840">
    <property type="term" value="C:ribosome"/>
    <property type="evidence" value="ECO:0007669"/>
    <property type="project" value="UniProtKB-KW"/>
</dbReference>
<keyword evidence="5 7" id="KW-0687">Ribonucleoprotein</keyword>
<dbReference type="SUPFAM" id="SSF55653">
    <property type="entry name" value="Ribosomal protein L9 C-domain"/>
    <property type="match status" value="1"/>
</dbReference>
<keyword evidence="2 7" id="KW-0699">rRNA-binding</keyword>
<dbReference type="Pfam" id="PF01281">
    <property type="entry name" value="Ribosomal_L9_N"/>
    <property type="match status" value="1"/>
</dbReference>
<comment type="function">
    <text evidence="7">Binds to the 23S rRNA.</text>
</comment>
<dbReference type="PANTHER" id="PTHR21368">
    <property type="entry name" value="50S RIBOSOMAL PROTEIN L9"/>
    <property type="match status" value="1"/>
</dbReference>
<dbReference type="HAMAP" id="MF_00503">
    <property type="entry name" value="Ribosomal_bL9"/>
    <property type="match status" value="1"/>
</dbReference>
<evidence type="ECO:0000256" key="8">
    <source>
        <dbReference type="SAM" id="Coils"/>
    </source>
</evidence>
<dbReference type="InterPro" id="IPR036791">
    <property type="entry name" value="Ribosomal_bL9_C_sf"/>
</dbReference>
<keyword evidence="4 7" id="KW-0689">Ribosomal protein</keyword>
<reference evidence="11" key="1">
    <citation type="journal article" date="2019" name="Int. J. Syst. Evol. Microbiol.">
        <title>The Global Catalogue of Microorganisms (GCM) 10K type strain sequencing project: providing services to taxonomists for standard genome sequencing and annotation.</title>
        <authorList>
            <consortium name="The Broad Institute Genomics Platform"/>
            <consortium name="The Broad Institute Genome Sequencing Center for Infectious Disease"/>
            <person name="Wu L."/>
            <person name="Ma J."/>
        </authorList>
    </citation>
    <scope>NUCLEOTIDE SEQUENCE [LARGE SCALE GENOMIC DNA]</scope>
    <source>
        <strain evidence="11">CECT 7956</strain>
    </source>
</reference>
<keyword evidence="3 7" id="KW-0694">RNA-binding</keyword>
<dbReference type="Gene3D" id="3.40.5.10">
    <property type="entry name" value="Ribosomal protein L9, N-terminal domain"/>
    <property type="match status" value="1"/>
</dbReference>
<proteinExistence type="inferred from homology"/>
<evidence type="ECO:0000256" key="7">
    <source>
        <dbReference type="HAMAP-Rule" id="MF_00503"/>
    </source>
</evidence>
<dbReference type="InterPro" id="IPR036935">
    <property type="entry name" value="Ribosomal_bL9_N_sf"/>
</dbReference>
<evidence type="ECO:0000256" key="3">
    <source>
        <dbReference type="ARBA" id="ARBA00022884"/>
    </source>
</evidence>
<gene>
    <name evidence="7 10" type="primary">rplI</name>
    <name evidence="10" type="ORF">ACFOOI_20570</name>
</gene>
<keyword evidence="11" id="KW-1185">Reference proteome</keyword>
<evidence type="ECO:0000259" key="9">
    <source>
        <dbReference type="PROSITE" id="PS00651"/>
    </source>
</evidence>
<dbReference type="NCBIfam" id="TIGR00158">
    <property type="entry name" value="L9"/>
    <property type="match status" value="1"/>
</dbReference>
<evidence type="ECO:0000256" key="1">
    <source>
        <dbReference type="ARBA" id="ARBA00010605"/>
    </source>
</evidence>
<evidence type="ECO:0000256" key="4">
    <source>
        <dbReference type="ARBA" id="ARBA00022980"/>
    </source>
</evidence>
<dbReference type="Proteomes" id="UP001595616">
    <property type="component" value="Unassembled WGS sequence"/>
</dbReference>
<dbReference type="InterPro" id="IPR020069">
    <property type="entry name" value="Ribosomal_bL9_C"/>
</dbReference>